<evidence type="ECO:0000313" key="1">
    <source>
        <dbReference type="EMBL" id="CAD8176619.1"/>
    </source>
</evidence>
<comment type="caution">
    <text evidence="1">The sequence shown here is derived from an EMBL/GenBank/DDBJ whole genome shotgun (WGS) entry which is preliminary data.</text>
</comment>
<protein>
    <submittedName>
        <fullName evidence="1">Uncharacterized protein</fullName>
    </submittedName>
</protein>
<keyword evidence="2" id="KW-1185">Reference proteome</keyword>
<organism evidence="1 2">
    <name type="scientific">Paramecium octaurelia</name>
    <dbReference type="NCBI Taxonomy" id="43137"/>
    <lineage>
        <taxon>Eukaryota</taxon>
        <taxon>Sar</taxon>
        <taxon>Alveolata</taxon>
        <taxon>Ciliophora</taxon>
        <taxon>Intramacronucleata</taxon>
        <taxon>Oligohymenophorea</taxon>
        <taxon>Peniculida</taxon>
        <taxon>Parameciidae</taxon>
        <taxon>Paramecium</taxon>
    </lineage>
</organism>
<dbReference type="EMBL" id="CAJJDP010000066">
    <property type="protein sequence ID" value="CAD8176619.1"/>
    <property type="molecule type" value="Genomic_DNA"/>
</dbReference>
<gene>
    <name evidence="1" type="ORF">POCTA_138.1.T0670184</name>
</gene>
<proteinExistence type="predicted"/>
<reference evidence="1" key="1">
    <citation type="submission" date="2021-01" db="EMBL/GenBank/DDBJ databases">
        <authorList>
            <consortium name="Genoscope - CEA"/>
            <person name="William W."/>
        </authorList>
    </citation>
    <scope>NUCLEOTIDE SEQUENCE</scope>
</reference>
<sequence length="69" mass="8165">MRQHLINNIYDCDGSVAFLQICFYSVSIDKIKLFCYYYVSQHTLIFIFETIFQFEISISSSKNCGLIKY</sequence>
<name>A0A8S1VLS8_PAROT</name>
<dbReference type="AlphaFoldDB" id="A0A8S1VLS8"/>
<accession>A0A8S1VLS8</accession>
<dbReference type="Proteomes" id="UP000683925">
    <property type="component" value="Unassembled WGS sequence"/>
</dbReference>
<evidence type="ECO:0000313" key="2">
    <source>
        <dbReference type="Proteomes" id="UP000683925"/>
    </source>
</evidence>